<comment type="catalytic activity">
    <reaction evidence="1">
        <text>Endohydrolysis of (1-&gt;4)-alpha-D-glucosidic linkages in polysaccharides containing three or more (1-&gt;4)-alpha-linked D-glucose units.</text>
        <dbReference type="EC" id="3.2.1.1"/>
    </reaction>
</comment>
<proteinExistence type="inferred from homology"/>
<dbReference type="PANTHER" id="PTHR43447">
    <property type="entry name" value="ALPHA-AMYLASE"/>
    <property type="match status" value="1"/>
</dbReference>
<dbReference type="InterPro" id="IPR013780">
    <property type="entry name" value="Glyco_hydro_b"/>
</dbReference>
<evidence type="ECO:0000256" key="3">
    <source>
        <dbReference type="ARBA" id="ARBA00008061"/>
    </source>
</evidence>
<evidence type="ECO:0000256" key="9">
    <source>
        <dbReference type="ARBA" id="ARBA00030238"/>
    </source>
</evidence>
<accession>A0A8T0V8Z1</accession>
<dbReference type="Gene3D" id="2.60.40.1180">
    <property type="entry name" value="Golgi alpha-mannosidase II"/>
    <property type="match status" value="1"/>
</dbReference>
<evidence type="ECO:0000256" key="7">
    <source>
        <dbReference type="ARBA" id="ARBA00023277"/>
    </source>
</evidence>
<dbReference type="Proteomes" id="UP000823388">
    <property type="component" value="Chromosome 3K"/>
</dbReference>
<comment type="subunit">
    <text evidence="4">Monomer.</text>
</comment>
<evidence type="ECO:0000256" key="4">
    <source>
        <dbReference type="ARBA" id="ARBA00011245"/>
    </source>
</evidence>
<gene>
    <name evidence="11" type="ORF">PVAP13_3KG552101</name>
</gene>
<dbReference type="EMBL" id="CM029041">
    <property type="protein sequence ID" value="KAG2630825.1"/>
    <property type="molecule type" value="Genomic_DNA"/>
</dbReference>
<dbReference type="GO" id="GO:0005509">
    <property type="term" value="F:calcium ion binding"/>
    <property type="evidence" value="ECO:0007669"/>
    <property type="project" value="InterPro"/>
</dbReference>
<evidence type="ECO:0000256" key="2">
    <source>
        <dbReference type="ARBA" id="ARBA00001913"/>
    </source>
</evidence>
<dbReference type="GO" id="GO:0004556">
    <property type="term" value="F:alpha-amylase activity"/>
    <property type="evidence" value="ECO:0007669"/>
    <property type="project" value="UniProtKB-EC"/>
</dbReference>
<sequence length="208" mass="22929">MAYGGDGKPLYNQDPHRQALVDWVDNVGGGAGASPATVFDLTTKGILNAAVEGELWRLIDPQGKAVTFIDNHDTGSTQAMWPFPSDKVMQGYAYTLTHPGTPCIFYDHFFDWGLKDEIAALVAVRKRNGITPASELTILKYDGDAYVSQIDDKVIMKIGSRYDVSALIPARYQVVAHGNEGERHQPRTSSGGSSIIDLQYSYFFFARF</sequence>
<protein>
    <recommendedName>
        <fullName evidence="5">alpha-amylase</fullName>
        <ecNumber evidence="5">3.2.1.1</ecNumber>
    </recommendedName>
    <alternativeName>
        <fullName evidence="9">1,4-alpha-D-glucan glucanohydrolase</fullName>
    </alternativeName>
</protein>
<dbReference type="Gene3D" id="3.20.20.80">
    <property type="entry name" value="Glycosidases"/>
    <property type="match status" value="1"/>
</dbReference>
<organism evidence="11 12">
    <name type="scientific">Panicum virgatum</name>
    <name type="common">Blackwell switchgrass</name>
    <dbReference type="NCBI Taxonomy" id="38727"/>
    <lineage>
        <taxon>Eukaryota</taxon>
        <taxon>Viridiplantae</taxon>
        <taxon>Streptophyta</taxon>
        <taxon>Embryophyta</taxon>
        <taxon>Tracheophyta</taxon>
        <taxon>Spermatophyta</taxon>
        <taxon>Magnoliopsida</taxon>
        <taxon>Liliopsida</taxon>
        <taxon>Poales</taxon>
        <taxon>Poaceae</taxon>
        <taxon>PACMAD clade</taxon>
        <taxon>Panicoideae</taxon>
        <taxon>Panicodae</taxon>
        <taxon>Paniceae</taxon>
        <taxon>Panicinae</taxon>
        <taxon>Panicum</taxon>
        <taxon>Panicum sect. Hiantes</taxon>
    </lineage>
</organism>
<comment type="similarity">
    <text evidence="3">Belongs to the glycosyl hydrolase 13 family.</text>
</comment>
<keyword evidence="8" id="KW-0326">Glycosidase</keyword>
<evidence type="ECO:0000256" key="8">
    <source>
        <dbReference type="ARBA" id="ARBA00023295"/>
    </source>
</evidence>
<dbReference type="SUPFAM" id="SSF51011">
    <property type="entry name" value="Glycosyl hydrolase domain"/>
    <property type="match status" value="1"/>
</dbReference>
<evidence type="ECO:0000313" key="12">
    <source>
        <dbReference type="Proteomes" id="UP000823388"/>
    </source>
</evidence>
<dbReference type="EC" id="3.2.1.1" evidence="5"/>
<evidence type="ECO:0000313" key="11">
    <source>
        <dbReference type="EMBL" id="KAG2630825.1"/>
    </source>
</evidence>
<feature type="domain" description="Alpha-amylase C-terminal beta-sheet" evidence="10">
    <location>
        <begin position="126"/>
        <end position="183"/>
    </location>
</feature>
<keyword evidence="7" id="KW-0119">Carbohydrate metabolism</keyword>
<dbReference type="InterPro" id="IPR012850">
    <property type="entry name" value="A-amylase_bs_C"/>
</dbReference>
<name>A0A8T0V8Z1_PANVG</name>
<dbReference type="GO" id="GO:0005975">
    <property type="term" value="P:carbohydrate metabolic process"/>
    <property type="evidence" value="ECO:0007669"/>
    <property type="project" value="InterPro"/>
</dbReference>
<dbReference type="Pfam" id="PF07821">
    <property type="entry name" value="Alpha-amyl_C2"/>
    <property type="match status" value="1"/>
</dbReference>
<evidence type="ECO:0000256" key="6">
    <source>
        <dbReference type="ARBA" id="ARBA00022801"/>
    </source>
</evidence>
<comment type="caution">
    <text evidence="11">The sequence shown here is derived from an EMBL/GenBank/DDBJ whole genome shotgun (WGS) entry which is preliminary data.</text>
</comment>
<dbReference type="SUPFAM" id="SSF51445">
    <property type="entry name" value="(Trans)glycosidases"/>
    <property type="match status" value="1"/>
</dbReference>
<dbReference type="SMART" id="SM00810">
    <property type="entry name" value="Alpha-amyl_C2"/>
    <property type="match status" value="1"/>
</dbReference>
<dbReference type="InterPro" id="IPR017853">
    <property type="entry name" value="GH"/>
</dbReference>
<keyword evidence="12" id="KW-1185">Reference proteome</keyword>
<evidence type="ECO:0000259" key="10">
    <source>
        <dbReference type="SMART" id="SM00810"/>
    </source>
</evidence>
<evidence type="ECO:0000256" key="1">
    <source>
        <dbReference type="ARBA" id="ARBA00000548"/>
    </source>
</evidence>
<reference evidence="11" key="1">
    <citation type="submission" date="2020-05" db="EMBL/GenBank/DDBJ databases">
        <title>WGS assembly of Panicum virgatum.</title>
        <authorList>
            <person name="Lovell J.T."/>
            <person name="Jenkins J."/>
            <person name="Shu S."/>
            <person name="Juenger T.E."/>
            <person name="Schmutz J."/>
        </authorList>
    </citation>
    <scope>NUCLEOTIDE SEQUENCE</scope>
    <source>
        <strain evidence="11">AP13</strain>
    </source>
</reference>
<evidence type="ECO:0000256" key="5">
    <source>
        <dbReference type="ARBA" id="ARBA00012595"/>
    </source>
</evidence>
<comment type="cofactor">
    <cofactor evidence="2">
        <name>Ca(2+)</name>
        <dbReference type="ChEBI" id="CHEBI:29108"/>
    </cofactor>
</comment>
<dbReference type="AlphaFoldDB" id="A0A8T0V8Z1"/>
<keyword evidence="6" id="KW-0378">Hydrolase</keyword>